<keyword evidence="3" id="KW-1185">Reference proteome</keyword>
<protein>
    <submittedName>
        <fullName evidence="2">FABP family protein</fullName>
    </submittedName>
</protein>
<dbReference type="EMBL" id="JBHMDY010000004">
    <property type="protein sequence ID" value="MFB9259970.1"/>
    <property type="molecule type" value="Genomic_DNA"/>
</dbReference>
<proteinExistence type="predicted"/>
<dbReference type="PANTHER" id="PTHR15854">
    <property type="entry name" value="THAP4 PROTEIN"/>
    <property type="match status" value="1"/>
</dbReference>
<dbReference type="InterPro" id="IPR012674">
    <property type="entry name" value="Calycin"/>
</dbReference>
<evidence type="ECO:0000313" key="2">
    <source>
        <dbReference type="EMBL" id="MFB9259970.1"/>
    </source>
</evidence>
<comment type="caution">
    <text evidence="2">The sequence shown here is derived from an EMBL/GenBank/DDBJ whole genome shotgun (WGS) entry which is preliminary data.</text>
</comment>
<dbReference type="SUPFAM" id="SSF50814">
    <property type="entry name" value="Lipocalins"/>
    <property type="match status" value="1"/>
</dbReference>
<dbReference type="Gene3D" id="2.40.128.20">
    <property type="match status" value="1"/>
</dbReference>
<evidence type="ECO:0000259" key="1">
    <source>
        <dbReference type="Pfam" id="PF08768"/>
    </source>
</evidence>
<name>A0ABV5JSS6_9ACTN</name>
<organism evidence="2 3">
    <name type="scientific">Dietzia aerolata</name>
    <dbReference type="NCBI Taxonomy" id="595984"/>
    <lineage>
        <taxon>Bacteria</taxon>
        <taxon>Bacillati</taxon>
        <taxon>Actinomycetota</taxon>
        <taxon>Actinomycetes</taxon>
        <taxon>Mycobacteriales</taxon>
        <taxon>Dietziaceae</taxon>
        <taxon>Dietzia</taxon>
    </lineage>
</organism>
<evidence type="ECO:0000313" key="3">
    <source>
        <dbReference type="Proteomes" id="UP001589700"/>
    </source>
</evidence>
<accession>A0ABV5JSS6</accession>
<dbReference type="Proteomes" id="UP001589700">
    <property type="component" value="Unassembled WGS sequence"/>
</dbReference>
<sequence length="160" mass="17196">MSSAADLAPNLVPVSPLLGTWRGDGAGSYPTIDDFVYTEEITFTDVGKPFLHYVQKTWGPTGAPMHTETGFLRIPGNGSAEFVIAQPTGQAELCEGTVHAEGDTVVLEFTSTVLNSTTAKQVTSTQRRYEFTGDSVVSTFAMAAVGQPMTHHLRADMRRA</sequence>
<reference evidence="2 3" key="1">
    <citation type="submission" date="2024-09" db="EMBL/GenBank/DDBJ databases">
        <authorList>
            <person name="Sun Q."/>
            <person name="Mori K."/>
        </authorList>
    </citation>
    <scope>NUCLEOTIDE SEQUENCE [LARGE SCALE GENOMIC DNA]</scope>
    <source>
        <strain evidence="2 3">CCM 7659</strain>
    </source>
</reference>
<dbReference type="PANTHER" id="PTHR15854:SF4">
    <property type="entry name" value="PEROXYNITRITE ISOMERASE THAP4"/>
    <property type="match status" value="1"/>
</dbReference>
<dbReference type="RefSeq" id="WP_182632129.1">
    <property type="nucleotide sequence ID" value="NZ_JAALDM010000118.1"/>
</dbReference>
<dbReference type="InterPro" id="IPR045165">
    <property type="entry name" value="Nitrobindin"/>
</dbReference>
<gene>
    <name evidence="2" type="ORF">ACFFVD_09155</name>
</gene>
<dbReference type="InterPro" id="IPR014878">
    <property type="entry name" value="THAP4-like_heme-bd"/>
</dbReference>
<feature type="domain" description="THAP4-like heme-binding" evidence="1">
    <location>
        <begin position="10"/>
        <end position="159"/>
    </location>
</feature>
<dbReference type="Pfam" id="PF08768">
    <property type="entry name" value="THAP4_heme-bd"/>
    <property type="match status" value="1"/>
</dbReference>
<dbReference type="CDD" id="cd07828">
    <property type="entry name" value="lipocalin_heme-bd-THAP4-like"/>
    <property type="match status" value="1"/>
</dbReference>